<proteinExistence type="inferred from homology"/>
<name>A0A811QLZ3_9POAL</name>
<dbReference type="InterPro" id="IPR000668">
    <property type="entry name" value="Peptidase_C1A_C"/>
</dbReference>
<keyword evidence="3 7" id="KW-0732">Signal</keyword>
<dbReference type="InterPro" id="IPR013201">
    <property type="entry name" value="Prot_inhib_I29"/>
</dbReference>
<gene>
    <name evidence="10" type="ORF">NCGR_LOCUS41325</name>
</gene>
<feature type="chain" id="PRO_5032919323" evidence="7">
    <location>
        <begin position="33"/>
        <end position="349"/>
    </location>
</feature>
<comment type="caution">
    <text evidence="10">The sequence shown here is derived from an EMBL/GenBank/DDBJ whole genome shotgun (WGS) entry which is preliminary data.</text>
</comment>
<dbReference type="EMBL" id="CAJGYO010000010">
    <property type="protein sequence ID" value="CAD6257842.1"/>
    <property type="molecule type" value="Genomic_DNA"/>
</dbReference>
<protein>
    <submittedName>
        <fullName evidence="10">Uncharacterized protein</fullName>
    </submittedName>
</protein>
<dbReference type="InterPro" id="IPR039417">
    <property type="entry name" value="Peptidase_C1A_papain-like"/>
</dbReference>
<dbReference type="InterPro" id="IPR038765">
    <property type="entry name" value="Papain-like_cys_pep_sf"/>
</dbReference>
<keyword evidence="2" id="KW-0645">Protease</keyword>
<dbReference type="InterPro" id="IPR025660">
    <property type="entry name" value="Pept_his_AS"/>
</dbReference>
<reference evidence="10" key="1">
    <citation type="submission" date="2020-10" db="EMBL/GenBank/DDBJ databases">
        <authorList>
            <person name="Han B."/>
            <person name="Lu T."/>
            <person name="Zhao Q."/>
            <person name="Huang X."/>
            <person name="Zhao Y."/>
        </authorList>
    </citation>
    <scope>NUCLEOTIDE SEQUENCE</scope>
</reference>
<comment type="similarity">
    <text evidence="1">Belongs to the peptidase C1 family.</text>
</comment>
<evidence type="ECO:0000256" key="5">
    <source>
        <dbReference type="ARBA" id="ARBA00022807"/>
    </source>
</evidence>
<dbReference type="PROSITE" id="PS00139">
    <property type="entry name" value="THIOL_PROTEASE_CYS"/>
    <property type="match status" value="1"/>
</dbReference>
<dbReference type="OrthoDB" id="686505at2759"/>
<dbReference type="InterPro" id="IPR013128">
    <property type="entry name" value="Peptidase_C1A"/>
</dbReference>
<feature type="domain" description="Cathepsin propeptide inhibitor" evidence="9">
    <location>
        <begin position="50"/>
        <end position="108"/>
    </location>
</feature>
<dbReference type="GO" id="GO:0006508">
    <property type="term" value="P:proteolysis"/>
    <property type="evidence" value="ECO:0007669"/>
    <property type="project" value="UniProtKB-KW"/>
</dbReference>
<dbReference type="SMART" id="SM00848">
    <property type="entry name" value="Inhibitor_I29"/>
    <property type="match status" value="1"/>
</dbReference>
<dbReference type="PANTHER" id="PTHR12411">
    <property type="entry name" value="CYSTEINE PROTEASE FAMILY C1-RELATED"/>
    <property type="match status" value="1"/>
</dbReference>
<dbReference type="AlphaFoldDB" id="A0A811QLZ3"/>
<keyword evidence="6" id="KW-1015">Disulfide bond</keyword>
<dbReference type="CDD" id="cd02248">
    <property type="entry name" value="Peptidase_C1A"/>
    <property type="match status" value="1"/>
</dbReference>
<dbReference type="PROSITE" id="PS00639">
    <property type="entry name" value="THIOL_PROTEASE_HIS"/>
    <property type="match status" value="1"/>
</dbReference>
<keyword evidence="5" id="KW-0788">Thiol protease</keyword>
<dbReference type="GO" id="GO:0008234">
    <property type="term" value="F:cysteine-type peptidase activity"/>
    <property type="evidence" value="ECO:0007669"/>
    <property type="project" value="UniProtKB-KW"/>
</dbReference>
<sequence length="349" mass="37252">MASYIANKPLITAALALLAVLAIANFICSAVAARDLSSSGYGEEAMTARHEKWMAEHGRTYKDEAEKARRFKVFKANVAFVDTSNAAAGGKKYHLAINGFADMTHDEFMARYTGFKPVPATGKKMPGFKYENVTLSDDQQAVDWRKKGAVTDVKNQEQCGCCWAFSAVAAIEGMHQIKTGELVSLSEQQLLDCSTNGKNNGCGGGTMEYAFQYVIGSNGGIATEAAYPYTATQGMCQNVQPFVAVSSYQQVPRDAEDALAAAVAGQPVSVAVDSSKFQFYGGGVMTADSCGTNLNHAVTAVGYGTAEDGTQYWLLKNQWGSTWGEEGYLRLQRGVGACGVAKDASYPVA</sequence>
<evidence type="ECO:0000256" key="4">
    <source>
        <dbReference type="ARBA" id="ARBA00022801"/>
    </source>
</evidence>
<dbReference type="Proteomes" id="UP000604825">
    <property type="component" value="Unassembled WGS sequence"/>
</dbReference>
<keyword evidence="11" id="KW-1185">Reference proteome</keyword>
<keyword evidence="4" id="KW-0378">Hydrolase</keyword>
<accession>A0A811QLZ3</accession>
<evidence type="ECO:0000259" key="8">
    <source>
        <dbReference type="SMART" id="SM00645"/>
    </source>
</evidence>
<dbReference type="FunFam" id="3.90.70.10:FF:000067">
    <property type="entry name" value="Senescence-specific cysteine protease"/>
    <property type="match status" value="1"/>
</dbReference>
<evidence type="ECO:0000256" key="6">
    <source>
        <dbReference type="ARBA" id="ARBA00023157"/>
    </source>
</evidence>
<evidence type="ECO:0000259" key="9">
    <source>
        <dbReference type="SMART" id="SM00848"/>
    </source>
</evidence>
<evidence type="ECO:0000256" key="3">
    <source>
        <dbReference type="ARBA" id="ARBA00022729"/>
    </source>
</evidence>
<evidence type="ECO:0000256" key="7">
    <source>
        <dbReference type="SAM" id="SignalP"/>
    </source>
</evidence>
<dbReference type="SUPFAM" id="SSF54001">
    <property type="entry name" value="Cysteine proteinases"/>
    <property type="match status" value="1"/>
</dbReference>
<dbReference type="Pfam" id="PF08246">
    <property type="entry name" value="Inhibitor_I29"/>
    <property type="match status" value="1"/>
</dbReference>
<feature type="domain" description="Peptidase C1A papain C-terminal" evidence="8">
    <location>
        <begin position="138"/>
        <end position="348"/>
    </location>
</feature>
<dbReference type="SMART" id="SM00645">
    <property type="entry name" value="Pept_C1"/>
    <property type="match status" value="1"/>
</dbReference>
<evidence type="ECO:0000256" key="1">
    <source>
        <dbReference type="ARBA" id="ARBA00008455"/>
    </source>
</evidence>
<feature type="signal peptide" evidence="7">
    <location>
        <begin position="1"/>
        <end position="32"/>
    </location>
</feature>
<dbReference type="PRINTS" id="PR00705">
    <property type="entry name" value="PAPAIN"/>
</dbReference>
<evidence type="ECO:0000313" key="10">
    <source>
        <dbReference type="EMBL" id="CAD6257842.1"/>
    </source>
</evidence>
<evidence type="ECO:0000313" key="11">
    <source>
        <dbReference type="Proteomes" id="UP000604825"/>
    </source>
</evidence>
<dbReference type="Pfam" id="PF00112">
    <property type="entry name" value="Peptidase_C1"/>
    <property type="match status" value="1"/>
</dbReference>
<evidence type="ECO:0000256" key="2">
    <source>
        <dbReference type="ARBA" id="ARBA00022670"/>
    </source>
</evidence>
<organism evidence="10 11">
    <name type="scientific">Miscanthus lutarioriparius</name>
    <dbReference type="NCBI Taxonomy" id="422564"/>
    <lineage>
        <taxon>Eukaryota</taxon>
        <taxon>Viridiplantae</taxon>
        <taxon>Streptophyta</taxon>
        <taxon>Embryophyta</taxon>
        <taxon>Tracheophyta</taxon>
        <taxon>Spermatophyta</taxon>
        <taxon>Magnoliopsida</taxon>
        <taxon>Liliopsida</taxon>
        <taxon>Poales</taxon>
        <taxon>Poaceae</taxon>
        <taxon>PACMAD clade</taxon>
        <taxon>Panicoideae</taxon>
        <taxon>Andropogonodae</taxon>
        <taxon>Andropogoneae</taxon>
        <taxon>Saccharinae</taxon>
        <taxon>Miscanthus</taxon>
    </lineage>
</organism>
<dbReference type="InterPro" id="IPR000169">
    <property type="entry name" value="Pept_cys_AS"/>
</dbReference>
<dbReference type="Gene3D" id="3.90.70.10">
    <property type="entry name" value="Cysteine proteinases"/>
    <property type="match status" value="1"/>
</dbReference>